<evidence type="ECO:0000313" key="7">
    <source>
        <dbReference type="Proteomes" id="UP000274922"/>
    </source>
</evidence>
<dbReference type="PANTHER" id="PTHR22809">
    <property type="entry name" value="METHYLTRANSFERASE-RELATED"/>
    <property type="match status" value="1"/>
</dbReference>
<organism evidence="5 7">
    <name type="scientific">Caulochytrium protostelioides</name>
    <dbReference type="NCBI Taxonomy" id="1555241"/>
    <lineage>
        <taxon>Eukaryota</taxon>
        <taxon>Fungi</taxon>
        <taxon>Fungi incertae sedis</taxon>
        <taxon>Chytridiomycota</taxon>
        <taxon>Chytridiomycota incertae sedis</taxon>
        <taxon>Chytridiomycetes</taxon>
        <taxon>Caulochytriales</taxon>
        <taxon>Caulochytriaceae</taxon>
        <taxon>Caulochytrium</taxon>
    </lineage>
</organism>
<dbReference type="GO" id="GO:0008757">
    <property type="term" value="F:S-adenosylmethionine-dependent methyltransferase activity"/>
    <property type="evidence" value="ECO:0007669"/>
    <property type="project" value="UniProtKB-ARBA"/>
</dbReference>
<reference evidence="5" key="2">
    <citation type="submission" date="2018-04" db="EMBL/GenBank/DDBJ databases">
        <title>Leveraging single-cell genomics to expand the Fungal Tree of Life.</title>
        <authorList>
            <consortium name="DOE Joint Genome Institute"/>
            <person name="Ahrendt S.R."/>
            <person name="Quandt C.A."/>
            <person name="Ciobanu D."/>
            <person name="Clum A."/>
            <person name="Salamov A."/>
            <person name="Andreopoulos B."/>
            <person name="Cheng J.-F."/>
            <person name="Woyke T."/>
            <person name="Pelin A."/>
            <person name="Henrissat B."/>
            <person name="Benny G.L."/>
            <person name="Smith M.E."/>
            <person name="James T.Y."/>
            <person name="Grigoriev I.V."/>
        </authorList>
    </citation>
    <scope>NUCLEOTIDE SEQUENCE</scope>
    <source>
        <strain evidence="5">ATCC 52028</strain>
    </source>
</reference>
<gene>
    <name evidence="4" type="ORF">CAUPRSCDRAFT_6377</name>
    <name evidence="5" type="ORF">CXG81DRAFT_9385</name>
</gene>
<keyword evidence="2" id="KW-0489">Methyltransferase</keyword>
<protein>
    <recommendedName>
        <fullName evidence="8">Methyltransferase type 11 domain-containing protein</fullName>
    </recommendedName>
</protein>
<dbReference type="OrthoDB" id="417697at2759"/>
<dbReference type="SUPFAM" id="SSF53335">
    <property type="entry name" value="S-adenosyl-L-methionine-dependent methyltransferases"/>
    <property type="match status" value="1"/>
</dbReference>
<evidence type="ECO:0000256" key="2">
    <source>
        <dbReference type="ARBA" id="ARBA00022603"/>
    </source>
</evidence>
<evidence type="ECO:0000256" key="3">
    <source>
        <dbReference type="ARBA" id="ARBA00022679"/>
    </source>
</evidence>
<sequence>MCDFSPRAIGYVHVNPQYTNVFVANIINDDSTATIAPESLDLVSAICCLSPLALGDFPPALDNIACVLKRVGRLLFRDYVIGSQAEVHFAARCPVTRISTCGPMA</sequence>
<dbReference type="Proteomes" id="UP000274922">
    <property type="component" value="Unassembled WGS sequence"/>
</dbReference>
<evidence type="ECO:0000313" key="6">
    <source>
        <dbReference type="Proteomes" id="UP000268535"/>
    </source>
</evidence>
<evidence type="ECO:0000313" key="5">
    <source>
        <dbReference type="EMBL" id="RKP03595.1"/>
    </source>
</evidence>
<reference evidence="6 7" key="1">
    <citation type="journal article" date="2018" name="Nat. Microbiol.">
        <title>Leveraging single-cell genomics to expand the fungal tree of life.</title>
        <authorList>
            <person name="Ahrendt S.R."/>
            <person name="Quandt C.A."/>
            <person name="Ciobanu D."/>
            <person name="Clum A."/>
            <person name="Salamov A."/>
            <person name="Andreopoulos B."/>
            <person name="Cheng J.F."/>
            <person name="Woyke T."/>
            <person name="Pelin A."/>
            <person name="Henrissat B."/>
            <person name="Reynolds N.K."/>
            <person name="Benny G.L."/>
            <person name="Smith M.E."/>
            <person name="James T.Y."/>
            <person name="Grigoriev I.V."/>
        </authorList>
    </citation>
    <scope>NUCLEOTIDE SEQUENCE [LARGE SCALE GENOMIC DNA]</scope>
    <source>
        <strain evidence="6 7">ATCC 52028</strain>
    </source>
</reference>
<proteinExistence type="inferred from homology"/>
<dbReference type="EMBL" id="ML009238">
    <property type="protein sequence ID" value="RKO97531.1"/>
    <property type="molecule type" value="Genomic_DNA"/>
</dbReference>
<evidence type="ECO:0000313" key="4">
    <source>
        <dbReference type="EMBL" id="RKO97531.1"/>
    </source>
</evidence>
<dbReference type="PANTHER" id="PTHR22809:SF5">
    <property type="entry name" value="TRNA N(3)-METHYLCYTIDINE METHYLTRANSFERASE METTL6"/>
    <property type="match status" value="1"/>
</dbReference>
<dbReference type="GO" id="GO:0008173">
    <property type="term" value="F:RNA methyltransferase activity"/>
    <property type="evidence" value="ECO:0007669"/>
    <property type="project" value="UniProtKB-ARBA"/>
</dbReference>
<evidence type="ECO:0008006" key="8">
    <source>
        <dbReference type="Google" id="ProtNLM"/>
    </source>
</evidence>
<name>A0A4P9XDN1_9FUNG</name>
<evidence type="ECO:0000256" key="1">
    <source>
        <dbReference type="ARBA" id="ARBA00009725"/>
    </source>
</evidence>
<keyword evidence="3" id="KW-0808">Transferase</keyword>
<comment type="similarity">
    <text evidence="1">Belongs to the methyltransferase superfamily. METL family.</text>
</comment>
<dbReference type="Proteomes" id="UP000268535">
    <property type="component" value="Unassembled WGS sequence"/>
</dbReference>
<dbReference type="Gene3D" id="3.40.50.150">
    <property type="entry name" value="Vaccinia Virus protein VP39"/>
    <property type="match status" value="1"/>
</dbReference>
<dbReference type="EMBL" id="ML014121">
    <property type="protein sequence ID" value="RKP03595.1"/>
    <property type="molecule type" value="Genomic_DNA"/>
</dbReference>
<dbReference type="GO" id="GO:0032259">
    <property type="term" value="P:methylation"/>
    <property type="evidence" value="ECO:0007669"/>
    <property type="project" value="UniProtKB-KW"/>
</dbReference>
<accession>A0A4P9XDN1</accession>
<dbReference type="InterPro" id="IPR026113">
    <property type="entry name" value="METTL2/6/8-like"/>
</dbReference>
<dbReference type="InterPro" id="IPR029063">
    <property type="entry name" value="SAM-dependent_MTases_sf"/>
</dbReference>
<keyword evidence="7" id="KW-1185">Reference proteome</keyword>
<reference evidence="4" key="3">
    <citation type="submission" date="2018-08" db="EMBL/GenBank/DDBJ databases">
        <title>Leveraging single-cell genomics to expand the Fungal Tree of Life.</title>
        <authorList>
            <consortium name="DOE Joint Genome Institute"/>
            <person name="Ahrendt S.R."/>
            <person name="Quandt C.A."/>
            <person name="Ciobanu D."/>
            <person name="Clum A."/>
            <person name="Salamov A."/>
            <person name="Andreopoulos B."/>
            <person name="Cheng J.-F."/>
            <person name="Woyke T."/>
            <person name="Pelin A."/>
            <person name="Henrissat B."/>
            <person name="Reynolds N."/>
            <person name="Benny G.L."/>
            <person name="Smith M.E."/>
            <person name="James T.Y."/>
            <person name="Grigoriev I.V."/>
        </authorList>
    </citation>
    <scope>NUCLEOTIDE SEQUENCE</scope>
    <source>
        <strain evidence="4">ATCC 52028</strain>
    </source>
</reference>
<dbReference type="STRING" id="1555241.A0A4P9XDN1"/>
<dbReference type="AlphaFoldDB" id="A0A4P9XDN1"/>